<accession>A0ABZ2PJ08</accession>
<organism evidence="1 2">
    <name type="scientific">Rhodococcus sovatensis</name>
    <dbReference type="NCBI Taxonomy" id="1805840"/>
    <lineage>
        <taxon>Bacteria</taxon>
        <taxon>Bacillati</taxon>
        <taxon>Actinomycetota</taxon>
        <taxon>Actinomycetes</taxon>
        <taxon>Mycobacteriales</taxon>
        <taxon>Nocardiaceae</taxon>
        <taxon>Rhodococcus</taxon>
    </lineage>
</organism>
<keyword evidence="2" id="KW-1185">Reference proteome</keyword>
<dbReference type="Proteomes" id="UP001432000">
    <property type="component" value="Chromosome"/>
</dbReference>
<dbReference type="EMBL" id="CP147846">
    <property type="protein sequence ID" value="WXG69151.1"/>
    <property type="molecule type" value="Genomic_DNA"/>
</dbReference>
<evidence type="ECO:0000313" key="2">
    <source>
        <dbReference type="Proteomes" id="UP001432000"/>
    </source>
</evidence>
<dbReference type="InterPro" id="IPR024495">
    <property type="entry name" value="DUF2771"/>
</dbReference>
<reference evidence="1 2" key="1">
    <citation type="submission" date="2024-03" db="EMBL/GenBank/DDBJ databases">
        <title>Natural products discovery in diverse microorganisms through a two-stage MS feature dereplication strategy.</title>
        <authorList>
            <person name="Zhang R."/>
        </authorList>
    </citation>
    <scope>NUCLEOTIDE SEQUENCE [LARGE SCALE GENOMIC DNA]</scope>
    <source>
        <strain evidence="1 2">18930</strain>
    </source>
</reference>
<dbReference type="RefSeq" id="WP_338889785.1">
    <property type="nucleotide sequence ID" value="NZ_CP147846.1"/>
</dbReference>
<name>A0ABZ2PJ08_9NOCA</name>
<evidence type="ECO:0000313" key="1">
    <source>
        <dbReference type="EMBL" id="WXG69151.1"/>
    </source>
</evidence>
<dbReference type="Pfam" id="PF10969">
    <property type="entry name" value="DUF2771"/>
    <property type="match status" value="1"/>
</dbReference>
<protein>
    <submittedName>
        <fullName evidence="1">DUF2771 family protein</fullName>
    </submittedName>
</protein>
<sequence>MNFAPKTKKLLAIGTAGLLVIGVASVAVLALLISDAPDHRPTITAYADGTAVTVEPYLYCPVEAPLCAPDGVSASVPVRAGRPLQLSLPSEITSAPWIVAAVYSDGSDSNGSGNVVETDTLYLPDQKLGLTVAPVDDGGRELLGVEIRLPSGVISSDTAQEEIISHAIWSIATS</sequence>
<gene>
    <name evidence="1" type="ORF">WDS16_00845</name>
</gene>
<proteinExistence type="predicted"/>